<accession>A0A7H9BGF4</accession>
<evidence type="ECO:0000256" key="1">
    <source>
        <dbReference type="SAM" id="MobiDB-lite"/>
    </source>
</evidence>
<evidence type="ECO:0000313" key="4">
    <source>
        <dbReference type="Proteomes" id="UP000509597"/>
    </source>
</evidence>
<evidence type="ECO:0000313" key="3">
    <source>
        <dbReference type="EMBL" id="QLG87665.1"/>
    </source>
</evidence>
<reference evidence="3 4" key="1">
    <citation type="submission" date="2020-07" db="EMBL/GenBank/DDBJ databases">
        <title>Complete genome sequence of Chitinibacter sp. 2T18.</title>
        <authorList>
            <person name="Bae J.-W."/>
            <person name="Choi J.-W."/>
        </authorList>
    </citation>
    <scope>NUCLEOTIDE SEQUENCE [LARGE SCALE GENOMIC DNA]</scope>
    <source>
        <strain evidence="3 4">2T18</strain>
    </source>
</reference>
<feature type="compositionally biased region" description="Basic and acidic residues" evidence="1">
    <location>
        <begin position="1"/>
        <end position="15"/>
    </location>
</feature>
<sequence length="110" mass="12010">MSAEKIHEAPKDNVVRNKFNNGHGGDGGGYNGDMEQRISKLETAADSTRDALHKVDARLTVIEKTMATKEDLHRELTAQTWRVVTYVTGLVVTVSGALVAATYFIAIHAK</sequence>
<feature type="region of interest" description="Disordered" evidence="1">
    <location>
        <begin position="1"/>
        <end position="34"/>
    </location>
</feature>
<feature type="compositionally biased region" description="Gly residues" evidence="1">
    <location>
        <begin position="22"/>
        <end position="31"/>
    </location>
</feature>
<organism evidence="3 4">
    <name type="scientific">Chitinibacter bivalviorum</name>
    <dbReference type="NCBI Taxonomy" id="2739434"/>
    <lineage>
        <taxon>Bacteria</taxon>
        <taxon>Pseudomonadati</taxon>
        <taxon>Pseudomonadota</taxon>
        <taxon>Betaproteobacteria</taxon>
        <taxon>Neisseriales</taxon>
        <taxon>Chitinibacteraceae</taxon>
        <taxon>Chitinibacter</taxon>
    </lineage>
</organism>
<dbReference type="EMBL" id="CP058627">
    <property type="protein sequence ID" value="QLG87665.1"/>
    <property type="molecule type" value="Genomic_DNA"/>
</dbReference>
<dbReference type="RefSeq" id="WP_179357746.1">
    <property type="nucleotide sequence ID" value="NZ_CP058627.1"/>
</dbReference>
<proteinExistence type="predicted"/>
<dbReference type="AlphaFoldDB" id="A0A7H9BGF4"/>
<dbReference type="Proteomes" id="UP000509597">
    <property type="component" value="Chromosome"/>
</dbReference>
<gene>
    <name evidence="3" type="ORF">HQ393_05015</name>
</gene>
<evidence type="ECO:0000256" key="2">
    <source>
        <dbReference type="SAM" id="Phobius"/>
    </source>
</evidence>
<dbReference type="KEGG" id="chiz:HQ393_05015"/>
<keyword evidence="4" id="KW-1185">Reference proteome</keyword>
<keyword evidence="2" id="KW-0812">Transmembrane</keyword>
<name>A0A7H9BGF4_9NEIS</name>
<protein>
    <submittedName>
        <fullName evidence="3">Uncharacterized protein</fullName>
    </submittedName>
</protein>
<keyword evidence="2" id="KW-0472">Membrane</keyword>
<feature type="transmembrane region" description="Helical" evidence="2">
    <location>
        <begin position="83"/>
        <end position="106"/>
    </location>
</feature>
<keyword evidence="2" id="KW-1133">Transmembrane helix</keyword>